<dbReference type="KEGG" id="tle:Tlet_0793"/>
<dbReference type="PANTHER" id="PTHR33992">
    <property type="entry name" value="RIBONUCLEASE P PROTEIN COMPONENT"/>
    <property type="match status" value="1"/>
</dbReference>
<evidence type="ECO:0000256" key="6">
    <source>
        <dbReference type="ARBA" id="ARBA00022884"/>
    </source>
</evidence>
<dbReference type="Pfam" id="PF00825">
    <property type="entry name" value="Ribonuclease_P"/>
    <property type="match status" value="1"/>
</dbReference>
<evidence type="ECO:0000256" key="5">
    <source>
        <dbReference type="ARBA" id="ARBA00022801"/>
    </source>
</evidence>
<dbReference type="GO" id="GO:0001682">
    <property type="term" value="P:tRNA 5'-leader removal"/>
    <property type="evidence" value="ECO:0007669"/>
    <property type="project" value="UniProtKB-UniRule"/>
</dbReference>
<dbReference type="SUPFAM" id="SSF54211">
    <property type="entry name" value="Ribosomal protein S5 domain 2-like"/>
    <property type="match status" value="1"/>
</dbReference>
<name>A8F5C5_PSELT</name>
<dbReference type="AlphaFoldDB" id="A8F5C5"/>
<protein>
    <recommendedName>
        <fullName evidence="7 8">Ribonuclease P protein component</fullName>
        <shortName evidence="7">RNase P protein</shortName>
        <shortName evidence="7">RNaseP protein</shortName>
        <ecNumber evidence="7 8">3.1.26.5</ecNumber>
    </recommendedName>
    <alternativeName>
        <fullName evidence="7">Protein C5</fullName>
    </alternativeName>
</protein>
<dbReference type="HAMAP" id="MF_00227">
    <property type="entry name" value="RNase_P"/>
    <property type="match status" value="1"/>
</dbReference>
<dbReference type="NCBIfam" id="TIGR00188">
    <property type="entry name" value="rnpA"/>
    <property type="match status" value="1"/>
</dbReference>
<dbReference type="EC" id="3.1.26.5" evidence="7 8"/>
<evidence type="ECO:0000256" key="1">
    <source>
        <dbReference type="ARBA" id="ARBA00002663"/>
    </source>
</evidence>
<keyword evidence="5 7" id="KW-0378">Hydrolase</keyword>
<reference evidence="9 10" key="1">
    <citation type="submission" date="2007-08" db="EMBL/GenBank/DDBJ databases">
        <title>Complete sequence of Thermotoga lettingae TMO.</title>
        <authorList>
            <consortium name="US DOE Joint Genome Institute"/>
            <person name="Copeland A."/>
            <person name="Lucas S."/>
            <person name="Lapidus A."/>
            <person name="Barry K."/>
            <person name="Glavina del Rio T."/>
            <person name="Dalin E."/>
            <person name="Tice H."/>
            <person name="Pitluck S."/>
            <person name="Foster B."/>
            <person name="Bruce D."/>
            <person name="Schmutz J."/>
            <person name="Larimer F."/>
            <person name="Land M."/>
            <person name="Hauser L."/>
            <person name="Kyrpides N."/>
            <person name="Mikhailova N."/>
            <person name="Nelson K."/>
            <person name="Gogarten J.P."/>
            <person name="Noll K."/>
            <person name="Richardson P."/>
        </authorList>
    </citation>
    <scope>NUCLEOTIDE SEQUENCE [LARGE SCALE GENOMIC DNA]</scope>
    <source>
        <strain evidence="10">ATCC BAA-301 / DSM 14385 / NBRC 107922 / TMO</strain>
    </source>
</reference>
<evidence type="ECO:0000313" key="10">
    <source>
        <dbReference type="Proteomes" id="UP000002016"/>
    </source>
</evidence>
<evidence type="ECO:0000313" key="9">
    <source>
        <dbReference type="EMBL" id="ABV33359.1"/>
    </source>
</evidence>
<evidence type="ECO:0000256" key="8">
    <source>
        <dbReference type="NCBIfam" id="TIGR00188"/>
    </source>
</evidence>
<dbReference type="Gene3D" id="3.30.230.10">
    <property type="match status" value="1"/>
</dbReference>
<dbReference type="GO" id="GO:0004526">
    <property type="term" value="F:ribonuclease P activity"/>
    <property type="evidence" value="ECO:0007669"/>
    <property type="project" value="UniProtKB-UniRule"/>
</dbReference>
<keyword evidence="10" id="KW-1185">Reference proteome</keyword>
<evidence type="ECO:0000256" key="7">
    <source>
        <dbReference type="HAMAP-Rule" id="MF_00227"/>
    </source>
</evidence>
<dbReference type="GO" id="GO:0000049">
    <property type="term" value="F:tRNA binding"/>
    <property type="evidence" value="ECO:0007669"/>
    <property type="project" value="UniProtKB-UniRule"/>
</dbReference>
<dbReference type="EMBL" id="CP000812">
    <property type="protein sequence ID" value="ABV33359.1"/>
    <property type="molecule type" value="Genomic_DNA"/>
</dbReference>
<dbReference type="eggNOG" id="COG0594">
    <property type="taxonomic scope" value="Bacteria"/>
</dbReference>
<dbReference type="Proteomes" id="UP000002016">
    <property type="component" value="Chromosome"/>
</dbReference>
<accession>A8F5C5</accession>
<sequence length="121" mass="14750">MENRSLDFCLRRTERLRFSRDFDRVFRFGAVIQSELLTILYVGNDLEHNRIGVIVKRKFGKAHDRNKIRRWIKEIYRLKKHDLNKSFDIVVLPRKTLSDIFKDIPYEEFCKHLTDLLKRIK</sequence>
<dbReference type="InterPro" id="IPR020568">
    <property type="entry name" value="Ribosomal_Su5_D2-typ_SF"/>
</dbReference>
<evidence type="ECO:0000256" key="3">
    <source>
        <dbReference type="ARBA" id="ARBA00022722"/>
    </source>
</evidence>
<dbReference type="InterPro" id="IPR000100">
    <property type="entry name" value="RNase_P"/>
</dbReference>
<dbReference type="HOGENOM" id="CLU_117179_9_2_0"/>
<dbReference type="InterPro" id="IPR014721">
    <property type="entry name" value="Ribsml_uS5_D2-typ_fold_subgr"/>
</dbReference>
<reference evidence="9 10" key="2">
    <citation type="journal article" date="2009" name="Proc. Natl. Acad. Sci. U.S.A.">
        <title>On the chimeric nature, thermophilic origin, and phylogenetic placement of the Thermotogales.</title>
        <authorList>
            <person name="Zhaxybayeva O."/>
            <person name="Swithers K.S."/>
            <person name="Lapierre P."/>
            <person name="Fournier G.P."/>
            <person name="Bickhart D.M."/>
            <person name="DeBoy R.T."/>
            <person name="Nelson K.E."/>
            <person name="Nesbo C.L."/>
            <person name="Doolittle W.F."/>
            <person name="Gogarten J.P."/>
            <person name="Noll K.M."/>
        </authorList>
    </citation>
    <scope>NUCLEOTIDE SEQUENCE [LARGE SCALE GENOMIC DNA]</scope>
    <source>
        <strain evidence="10">ATCC BAA-301 / DSM 14385 / NBRC 107922 / TMO</strain>
    </source>
</reference>
<dbReference type="STRING" id="416591.Tlet_0793"/>
<evidence type="ECO:0000256" key="4">
    <source>
        <dbReference type="ARBA" id="ARBA00022759"/>
    </source>
</evidence>
<dbReference type="PROSITE" id="PS00648">
    <property type="entry name" value="RIBONUCLEASE_P"/>
    <property type="match status" value="1"/>
</dbReference>
<comment type="similarity">
    <text evidence="7">Belongs to the RnpA family.</text>
</comment>
<dbReference type="OrthoDB" id="9810867at2"/>
<dbReference type="PANTHER" id="PTHR33992:SF1">
    <property type="entry name" value="RIBONUCLEASE P PROTEIN COMPONENT"/>
    <property type="match status" value="1"/>
</dbReference>
<keyword evidence="2 7" id="KW-0819">tRNA processing</keyword>
<dbReference type="InterPro" id="IPR020539">
    <property type="entry name" value="RNase_P_CS"/>
</dbReference>
<gene>
    <name evidence="7" type="primary">rnpA</name>
    <name evidence="9" type="ordered locus">Tlet_0793</name>
</gene>
<comment type="function">
    <text evidence="1 7">RNaseP catalyzes the removal of the 5'-leader sequence from pre-tRNA to produce the mature 5'-terminus. It can also cleave other RNA substrates such as 4.5S RNA. The protein component plays an auxiliary but essential role in vivo by binding to the 5'-leader sequence and broadening the substrate specificity of the ribozyme.</text>
</comment>
<evidence type="ECO:0000256" key="2">
    <source>
        <dbReference type="ARBA" id="ARBA00022694"/>
    </source>
</evidence>
<dbReference type="GO" id="GO:0042781">
    <property type="term" value="F:3'-tRNA processing endoribonuclease activity"/>
    <property type="evidence" value="ECO:0007669"/>
    <property type="project" value="TreeGrafter"/>
</dbReference>
<comment type="subunit">
    <text evidence="7">Consists of a catalytic RNA component (M1 or rnpB) and a protein subunit.</text>
</comment>
<comment type="catalytic activity">
    <reaction evidence="7">
        <text>Endonucleolytic cleavage of RNA, removing 5'-extranucleotides from tRNA precursor.</text>
        <dbReference type="EC" id="3.1.26.5"/>
    </reaction>
</comment>
<keyword evidence="6 7" id="KW-0694">RNA-binding</keyword>
<keyword evidence="3 7" id="KW-0540">Nuclease</keyword>
<dbReference type="GO" id="GO:0030677">
    <property type="term" value="C:ribonuclease P complex"/>
    <property type="evidence" value="ECO:0007669"/>
    <property type="project" value="TreeGrafter"/>
</dbReference>
<organism evidence="9 10">
    <name type="scientific">Pseudothermotoga lettingae (strain ATCC BAA-301 / DSM 14385 / NBRC 107922 / TMO)</name>
    <name type="common">Thermotoga lettingae</name>
    <dbReference type="NCBI Taxonomy" id="416591"/>
    <lineage>
        <taxon>Bacteria</taxon>
        <taxon>Thermotogati</taxon>
        <taxon>Thermotogota</taxon>
        <taxon>Thermotogae</taxon>
        <taxon>Thermotogales</taxon>
        <taxon>Thermotogaceae</taxon>
        <taxon>Pseudothermotoga</taxon>
    </lineage>
</organism>
<keyword evidence="4 7" id="KW-0255">Endonuclease</keyword>
<proteinExistence type="inferred from homology"/>